<evidence type="ECO:0000313" key="3">
    <source>
        <dbReference type="EMBL" id="SFL23364.1"/>
    </source>
</evidence>
<evidence type="ECO:0000256" key="1">
    <source>
        <dbReference type="SAM" id="MobiDB-lite"/>
    </source>
</evidence>
<feature type="transmembrane region" description="Helical" evidence="2">
    <location>
        <begin position="85"/>
        <end position="110"/>
    </location>
</feature>
<feature type="region of interest" description="Disordered" evidence="1">
    <location>
        <begin position="162"/>
        <end position="186"/>
    </location>
</feature>
<feature type="transmembrane region" description="Helical" evidence="2">
    <location>
        <begin position="122"/>
        <end position="145"/>
    </location>
</feature>
<feature type="compositionally biased region" description="Basic and acidic residues" evidence="1">
    <location>
        <begin position="164"/>
        <end position="173"/>
    </location>
</feature>
<keyword evidence="2" id="KW-0812">Transmembrane</keyword>
<proteinExistence type="predicted"/>
<dbReference type="AlphaFoldDB" id="A0A1I4G016"/>
<sequence length="186" mass="20174">MPGAGGILLRVENRSRARVRRRLRSLAALELLNVPLQAFLWFGMLFLPVTAANTVGFGLFVLLLLEGAGYWLAKLRQIEAPGAPLPAAGVFAAARTANAVLLAAGVLFTARAVADDPGSGTWPGLGFALFAVLEHVNYFHLQLMYDTAADLRMLRRHGPRRSHLSRDLAAARDRRSRKPSPASPEP</sequence>
<feature type="transmembrane region" description="Helical" evidence="2">
    <location>
        <begin position="55"/>
        <end position="73"/>
    </location>
</feature>
<evidence type="ECO:0000256" key="2">
    <source>
        <dbReference type="SAM" id="Phobius"/>
    </source>
</evidence>
<feature type="transmembrane region" description="Helical" evidence="2">
    <location>
        <begin position="26"/>
        <end position="49"/>
    </location>
</feature>
<dbReference type="EMBL" id="FOSG01000015">
    <property type="protein sequence ID" value="SFL23364.1"/>
    <property type="molecule type" value="Genomic_DNA"/>
</dbReference>
<reference evidence="4" key="1">
    <citation type="submission" date="2016-10" db="EMBL/GenBank/DDBJ databases">
        <authorList>
            <person name="Varghese N."/>
            <person name="Submissions S."/>
        </authorList>
    </citation>
    <scope>NUCLEOTIDE SEQUENCE [LARGE SCALE GENOMIC DNA]</scope>
    <source>
        <strain evidence="4">PL19</strain>
    </source>
</reference>
<dbReference type="Proteomes" id="UP000198928">
    <property type="component" value="Unassembled WGS sequence"/>
</dbReference>
<keyword evidence="2" id="KW-0472">Membrane</keyword>
<keyword evidence="2" id="KW-1133">Transmembrane helix</keyword>
<gene>
    <name evidence="3" type="ORF">SAMN05192584_11543</name>
</gene>
<evidence type="ECO:0000313" key="4">
    <source>
        <dbReference type="Proteomes" id="UP000198928"/>
    </source>
</evidence>
<protein>
    <submittedName>
        <fullName evidence="3">Uncharacterized protein</fullName>
    </submittedName>
</protein>
<accession>A0A1I4G016</accession>
<organism evidence="3 4">
    <name type="scientific">Streptomyces pini</name>
    <dbReference type="NCBI Taxonomy" id="1520580"/>
    <lineage>
        <taxon>Bacteria</taxon>
        <taxon>Bacillati</taxon>
        <taxon>Actinomycetota</taxon>
        <taxon>Actinomycetes</taxon>
        <taxon>Kitasatosporales</taxon>
        <taxon>Streptomycetaceae</taxon>
        <taxon>Streptomyces</taxon>
    </lineage>
</organism>
<name>A0A1I4G016_9ACTN</name>
<keyword evidence="4" id="KW-1185">Reference proteome</keyword>